<sequence>MPKQPDYTKNPAPDGKQAALVVLPAPRMNLNDLDGLRREMARVYRDMRGGRIHSQDGARLVYVLGELRRVFESCELEKRLAALEWGHDGHA</sequence>
<dbReference type="EMBL" id="JAAFGW010000181">
    <property type="protein sequence ID" value="NDP48932.1"/>
    <property type="molecule type" value="Genomic_DNA"/>
</dbReference>
<comment type="caution">
    <text evidence="1">The sequence shown here is derived from an EMBL/GenBank/DDBJ whole genome shotgun (WGS) entry which is preliminary data.</text>
</comment>
<evidence type="ECO:0000313" key="2">
    <source>
        <dbReference type="Proteomes" id="UP000483432"/>
    </source>
</evidence>
<accession>A0A7C9P8W2</accession>
<dbReference type="AlphaFoldDB" id="A0A7C9P8W2"/>
<proteinExistence type="predicted"/>
<dbReference type="Proteomes" id="UP000483432">
    <property type="component" value="Unassembled WGS sequence"/>
</dbReference>
<protein>
    <submittedName>
        <fullName evidence="1">Uncharacterized protein</fullName>
    </submittedName>
</protein>
<gene>
    <name evidence="1" type="ORF">GZ085_11215</name>
</gene>
<reference evidence="1 2" key="1">
    <citation type="submission" date="2019-09" db="EMBL/GenBank/DDBJ databases">
        <title>H2 Metabolism Revealed by Metagenomic Analysis in Subglacial Sediment of East Antarctica.</title>
        <authorList>
            <person name="Yang Z."/>
            <person name="Zhang Y."/>
            <person name="Lv Y."/>
            <person name="Yan W."/>
            <person name="Xiao X."/>
            <person name="Sun B."/>
            <person name="Ma H."/>
        </authorList>
    </citation>
    <scope>NUCLEOTIDE SEQUENCE [LARGE SCALE GENOMIC DNA]</scope>
    <source>
        <strain evidence="1">Bin2_2</strain>
    </source>
</reference>
<name>A0A7C9P8W2_9PROT</name>
<organism evidence="1 2">
    <name type="scientific">Sulfuriferula multivorans</name>
    <dbReference type="NCBI Taxonomy" id="1559896"/>
    <lineage>
        <taxon>Bacteria</taxon>
        <taxon>Pseudomonadati</taxon>
        <taxon>Pseudomonadota</taxon>
        <taxon>Betaproteobacteria</taxon>
        <taxon>Nitrosomonadales</taxon>
        <taxon>Sulfuricellaceae</taxon>
        <taxon>Sulfuriferula</taxon>
    </lineage>
</organism>
<evidence type="ECO:0000313" key="1">
    <source>
        <dbReference type="EMBL" id="NDP48932.1"/>
    </source>
</evidence>